<reference evidence="8 9" key="1">
    <citation type="submission" date="2019-07" db="EMBL/GenBank/DDBJ databases">
        <authorList>
            <person name="Kim J."/>
        </authorList>
    </citation>
    <scope>NUCLEOTIDE SEQUENCE [LARGE SCALE GENOMIC DNA]</scope>
    <source>
        <strain evidence="8 9">MJ1a</strain>
    </source>
</reference>
<feature type="chain" id="PRO_5021834061" evidence="6">
    <location>
        <begin position="25"/>
        <end position="202"/>
    </location>
</feature>
<proteinExistence type="inferred from homology"/>
<dbReference type="Pfam" id="PF00877">
    <property type="entry name" value="NLPC_P60"/>
    <property type="match status" value="1"/>
</dbReference>
<organism evidence="8 9">
    <name type="scientific">Mucilaginibacter achroorhodeus</name>
    <dbReference type="NCBI Taxonomy" id="2599294"/>
    <lineage>
        <taxon>Bacteria</taxon>
        <taxon>Pseudomonadati</taxon>
        <taxon>Bacteroidota</taxon>
        <taxon>Sphingobacteriia</taxon>
        <taxon>Sphingobacteriales</taxon>
        <taxon>Sphingobacteriaceae</taxon>
        <taxon>Mucilaginibacter</taxon>
    </lineage>
</organism>
<dbReference type="PANTHER" id="PTHR47360:SF1">
    <property type="entry name" value="ENDOPEPTIDASE NLPC-RELATED"/>
    <property type="match status" value="1"/>
</dbReference>
<keyword evidence="2" id="KW-0645">Protease</keyword>
<evidence type="ECO:0000259" key="7">
    <source>
        <dbReference type="PROSITE" id="PS51935"/>
    </source>
</evidence>
<dbReference type="GO" id="GO:0006508">
    <property type="term" value="P:proteolysis"/>
    <property type="evidence" value="ECO:0007669"/>
    <property type="project" value="UniProtKB-KW"/>
</dbReference>
<comment type="caution">
    <text evidence="8">The sequence shown here is derived from an EMBL/GenBank/DDBJ whole genome shotgun (WGS) entry which is preliminary data.</text>
</comment>
<name>A0A563U685_9SPHI</name>
<dbReference type="InterPro" id="IPR000064">
    <property type="entry name" value="NLP_P60_dom"/>
</dbReference>
<dbReference type="Gene3D" id="3.90.1720.10">
    <property type="entry name" value="endopeptidase domain like (from Nostoc punctiforme)"/>
    <property type="match status" value="1"/>
</dbReference>
<dbReference type="GO" id="GO:0008234">
    <property type="term" value="F:cysteine-type peptidase activity"/>
    <property type="evidence" value="ECO:0007669"/>
    <property type="project" value="UniProtKB-KW"/>
</dbReference>
<dbReference type="Proteomes" id="UP000318010">
    <property type="component" value="Unassembled WGS sequence"/>
</dbReference>
<evidence type="ECO:0000256" key="6">
    <source>
        <dbReference type="SAM" id="SignalP"/>
    </source>
</evidence>
<evidence type="ECO:0000256" key="4">
    <source>
        <dbReference type="ARBA" id="ARBA00022801"/>
    </source>
</evidence>
<keyword evidence="5" id="KW-0788">Thiol protease</keyword>
<dbReference type="PROSITE" id="PS51257">
    <property type="entry name" value="PROKAR_LIPOPROTEIN"/>
    <property type="match status" value="1"/>
</dbReference>
<dbReference type="EMBL" id="VOEI01000002">
    <property type="protein sequence ID" value="TWR26867.1"/>
    <property type="molecule type" value="Genomic_DNA"/>
</dbReference>
<evidence type="ECO:0000313" key="9">
    <source>
        <dbReference type="Proteomes" id="UP000318010"/>
    </source>
</evidence>
<dbReference type="InterPro" id="IPR038765">
    <property type="entry name" value="Papain-like_cys_pep_sf"/>
</dbReference>
<evidence type="ECO:0000256" key="2">
    <source>
        <dbReference type="ARBA" id="ARBA00022670"/>
    </source>
</evidence>
<keyword evidence="9" id="KW-1185">Reference proteome</keyword>
<protein>
    <submittedName>
        <fullName evidence="8">NlpC/P60 family protein</fullName>
    </submittedName>
</protein>
<dbReference type="PANTHER" id="PTHR47360">
    <property type="entry name" value="MUREIN DD-ENDOPEPTIDASE MEPS/MUREIN LD-CARBOXYPEPTIDASE"/>
    <property type="match status" value="1"/>
</dbReference>
<sequence length="202" mass="22789">MLIRYYRLILFAAAIAVLSSCSHKLTPRKPADYADGAIPVKRGPYVMVKPDKKLADKYSALMGIKRNDIQNGRLYSFIDEWYGTPYRFGGMDKDGVDCSGLVFLLQLQVYDQSVPRTCATQVGIIKRKYEEELQEGDLVFFDFDGKQFSHVGVYLQNGYFVHASTRKGVMIARLHDIGIYKYFSRAGSIIVNDTATAQTDGQ</sequence>
<keyword evidence="3 6" id="KW-0732">Signal</keyword>
<keyword evidence="4" id="KW-0378">Hydrolase</keyword>
<dbReference type="AlphaFoldDB" id="A0A563U685"/>
<comment type="similarity">
    <text evidence="1">Belongs to the peptidase C40 family.</text>
</comment>
<evidence type="ECO:0000256" key="1">
    <source>
        <dbReference type="ARBA" id="ARBA00007074"/>
    </source>
</evidence>
<evidence type="ECO:0000313" key="8">
    <source>
        <dbReference type="EMBL" id="TWR26867.1"/>
    </source>
</evidence>
<dbReference type="OrthoDB" id="9807055at2"/>
<gene>
    <name evidence="8" type="ORF">FPZ42_07475</name>
</gene>
<evidence type="ECO:0000256" key="5">
    <source>
        <dbReference type="ARBA" id="ARBA00022807"/>
    </source>
</evidence>
<dbReference type="RefSeq" id="WP_146269932.1">
    <property type="nucleotide sequence ID" value="NZ_VOEI01000002.1"/>
</dbReference>
<feature type="domain" description="NlpC/P60" evidence="7">
    <location>
        <begin position="68"/>
        <end position="192"/>
    </location>
</feature>
<accession>A0A563U685</accession>
<evidence type="ECO:0000256" key="3">
    <source>
        <dbReference type="ARBA" id="ARBA00022729"/>
    </source>
</evidence>
<dbReference type="InterPro" id="IPR052062">
    <property type="entry name" value="Murein_DD/LD_carboxypeptidase"/>
</dbReference>
<dbReference type="SUPFAM" id="SSF54001">
    <property type="entry name" value="Cysteine proteinases"/>
    <property type="match status" value="1"/>
</dbReference>
<feature type="signal peptide" evidence="6">
    <location>
        <begin position="1"/>
        <end position="24"/>
    </location>
</feature>
<dbReference type="PROSITE" id="PS51935">
    <property type="entry name" value="NLPC_P60"/>
    <property type="match status" value="1"/>
</dbReference>